<evidence type="ECO:0000256" key="4">
    <source>
        <dbReference type="ARBA" id="ARBA00022840"/>
    </source>
</evidence>
<dbReference type="NCBIfam" id="TIGR00211">
    <property type="entry name" value="glyS"/>
    <property type="match status" value="1"/>
</dbReference>
<organism evidence="9 10">
    <name type="scientific">Anaerococcus octavius</name>
    <dbReference type="NCBI Taxonomy" id="54007"/>
    <lineage>
        <taxon>Bacteria</taxon>
        <taxon>Bacillati</taxon>
        <taxon>Bacillota</taxon>
        <taxon>Tissierellia</taxon>
        <taxon>Tissierellales</taxon>
        <taxon>Peptoniphilaceae</taxon>
        <taxon>Anaerococcus</taxon>
    </lineage>
</organism>
<dbReference type="PANTHER" id="PTHR30075:SF2">
    <property type="entry name" value="GLYCINE--TRNA LIGASE, CHLOROPLASTIC_MITOCHONDRIAL 2"/>
    <property type="match status" value="1"/>
</dbReference>
<keyword evidence="8" id="KW-0963">Cytoplasm</keyword>
<evidence type="ECO:0000256" key="8">
    <source>
        <dbReference type="HAMAP-Rule" id="MF_00255"/>
    </source>
</evidence>
<protein>
    <recommendedName>
        <fullName evidence="8">Glycine--tRNA ligase beta subunit</fullName>
        <ecNumber evidence="8">6.1.1.14</ecNumber>
    </recommendedName>
    <alternativeName>
        <fullName evidence="8">Glycyl-tRNA synthetase beta subunit</fullName>
        <shortName evidence="8">GlyRS</shortName>
    </alternativeName>
</protein>
<dbReference type="EMBL" id="PKGS01000001">
    <property type="protein sequence ID" value="PKZ17652.1"/>
    <property type="molecule type" value="Genomic_DNA"/>
</dbReference>
<keyword evidence="10" id="KW-1185">Reference proteome</keyword>
<evidence type="ECO:0000256" key="3">
    <source>
        <dbReference type="ARBA" id="ARBA00022741"/>
    </source>
</evidence>
<dbReference type="Proteomes" id="UP000234335">
    <property type="component" value="Unassembled WGS sequence"/>
</dbReference>
<comment type="caution">
    <text evidence="9">The sequence shown here is derived from an EMBL/GenBank/DDBJ whole genome shotgun (WGS) entry which is preliminary data.</text>
</comment>
<comment type="subunit">
    <text evidence="8">Tetramer of two alpha and two beta subunits.</text>
</comment>
<dbReference type="HAMAP" id="MF_00255">
    <property type="entry name" value="Gly_tRNA_synth_beta"/>
    <property type="match status" value="1"/>
</dbReference>
<dbReference type="PRINTS" id="PR01045">
    <property type="entry name" value="TRNASYNTHGB"/>
</dbReference>
<dbReference type="PANTHER" id="PTHR30075">
    <property type="entry name" value="GLYCYL-TRNA SYNTHETASE"/>
    <property type="match status" value="1"/>
</dbReference>
<dbReference type="GO" id="GO:0006426">
    <property type="term" value="P:glycyl-tRNA aminoacylation"/>
    <property type="evidence" value="ECO:0007669"/>
    <property type="project" value="UniProtKB-UniRule"/>
</dbReference>
<dbReference type="GO" id="GO:0004820">
    <property type="term" value="F:glycine-tRNA ligase activity"/>
    <property type="evidence" value="ECO:0007669"/>
    <property type="project" value="UniProtKB-UniRule"/>
</dbReference>
<dbReference type="SUPFAM" id="SSF109604">
    <property type="entry name" value="HD-domain/PDEase-like"/>
    <property type="match status" value="1"/>
</dbReference>
<evidence type="ECO:0000256" key="5">
    <source>
        <dbReference type="ARBA" id="ARBA00022917"/>
    </source>
</evidence>
<accession>A0A2I1MC22</accession>
<gene>
    <name evidence="8" type="primary">glyS</name>
    <name evidence="9" type="ORF">CYJ34_01045</name>
</gene>
<keyword evidence="6 8" id="KW-0030">Aminoacyl-tRNA synthetase</keyword>
<evidence type="ECO:0000256" key="2">
    <source>
        <dbReference type="ARBA" id="ARBA00022598"/>
    </source>
</evidence>
<proteinExistence type="inferred from homology"/>
<dbReference type="PROSITE" id="PS50861">
    <property type="entry name" value="AA_TRNA_LIGASE_II_GLYAB"/>
    <property type="match status" value="1"/>
</dbReference>
<name>A0A2I1MC22_9FIRM</name>
<keyword evidence="4 8" id="KW-0067">ATP-binding</keyword>
<dbReference type="InterPro" id="IPR006194">
    <property type="entry name" value="Gly-tRNA-synth_heterodimer"/>
</dbReference>
<dbReference type="EC" id="6.1.1.14" evidence="8"/>
<evidence type="ECO:0000256" key="1">
    <source>
        <dbReference type="ARBA" id="ARBA00008226"/>
    </source>
</evidence>
<keyword evidence="5 8" id="KW-0648">Protein biosynthesis</keyword>
<dbReference type="Pfam" id="PF02092">
    <property type="entry name" value="tRNA_synt_2f"/>
    <property type="match status" value="1"/>
</dbReference>
<comment type="catalytic activity">
    <reaction evidence="7 8">
        <text>tRNA(Gly) + glycine + ATP = glycyl-tRNA(Gly) + AMP + diphosphate</text>
        <dbReference type="Rhea" id="RHEA:16013"/>
        <dbReference type="Rhea" id="RHEA-COMP:9664"/>
        <dbReference type="Rhea" id="RHEA-COMP:9683"/>
        <dbReference type="ChEBI" id="CHEBI:30616"/>
        <dbReference type="ChEBI" id="CHEBI:33019"/>
        <dbReference type="ChEBI" id="CHEBI:57305"/>
        <dbReference type="ChEBI" id="CHEBI:78442"/>
        <dbReference type="ChEBI" id="CHEBI:78522"/>
        <dbReference type="ChEBI" id="CHEBI:456215"/>
        <dbReference type="EC" id="6.1.1.14"/>
    </reaction>
</comment>
<evidence type="ECO:0000256" key="6">
    <source>
        <dbReference type="ARBA" id="ARBA00023146"/>
    </source>
</evidence>
<comment type="subcellular location">
    <subcellularLocation>
        <location evidence="8">Cytoplasm</location>
    </subcellularLocation>
</comment>
<keyword evidence="2 8" id="KW-0436">Ligase</keyword>
<reference evidence="9 10" key="1">
    <citation type="submission" date="2017-12" db="EMBL/GenBank/DDBJ databases">
        <title>Phylogenetic diversity of female urinary microbiome.</title>
        <authorList>
            <person name="Thomas-White K."/>
            <person name="Wolfe A.J."/>
        </authorList>
    </citation>
    <scope>NUCLEOTIDE SEQUENCE [LARGE SCALE GENOMIC DNA]</scope>
    <source>
        <strain evidence="9 10">UMB0119</strain>
    </source>
</reference>
<dbReference type="AlphaFoldDB" id="A0A2I1MC22"/>
<dbReference type="GO" id="GO:0005524">
    <property type="term" value="F:ATP binding"/>
    <property type="evidence" value="ECO:0007669"/>
    <property type="project" value="UniProtKB-UniRule"/>
</dbReference>
<keyword evidence="3 8" id="KW-0547">Nucleotide-binding</keyword>
<evidence type="ECO:0000256" key="7">
    <source>
        <dbReference type="ARBA" id="ARBA00047937"/>
    </source>
</evidence>
<dbReference type="GO" id="GO:0005829">
    <property type="term" value="C:cytosol"/>
    <property type="evidence" value="ECO:0007669"/>
    <property type="project" value="TreeGrafter"/>
</dbReference>
<evidence type="ECO:0000313" key="10">
    <source>
        <dbReference type="Proteomes" id="UP000234335"/>
    </source>
</evidence>
<sequence length="687" mass="78984">MSRYLLEIGVEEIPSDYIQTTKNQLKEKFQKLVDENKLTVDEIRVESTPRRFAVFLENINARNSDSLISVKGPSAAIAYDENGNPNKPLLGFLKGQGAEVSDVVIKDYNGSDYVYIEKKEESKSVDQVLKENVYDLVKSINFKRSMRWGGKSIRWARPIRYFVSILDDKILEFDAEGITVSNVTRGHRTLGEDKIVIDSIDNYEKLLRDNYVILSYKDRRDTIIRGLNKINMEKGGEYMHDEDLLDEVINIVEYPTVLAGDIDTKYLELPKEVIITPMKDHQRYFPVLDENENLLPYFLLVRNGDDNHGENVVLGNKKVLVARLEDAKFFYEIDTAKDLEEYVEELRNLTFFEGLGSMYQKTQRLVDLSAKYQQELNLGEDIKEDLKRAAYLSKADLVTKMVIEFTELQGTMGKIYALNSKENERVANAIEEQYMPTSAGGDLPKTITGIVLSIADKIDSIVGLYAIGKYVTGSQDPFGLRRQALGLINIILENNIDVDLKDLINDSLIVYTEENELPFDYDQTMAKTIEFIKDRLKNMLIDDEFRYDIVNSVINSEQANILRIYQRVKATSEFVEENEDALSYFNRINNLAKENNLTEIDSNLLENELENKFYEQIISIENRAFQSSEDYKQELKNVADTAIVGNDYLDNTMINVEDEAVKNNRLAMLNNLSQRIKKVFDINQIVK</sequence>
<dbReference type="InterPro" id="IPR015944">
    <property type="entry name" value="Gly-tRNA-synth_bsu"/>
</dbReference>
<comment type="similarity">
    <text evidence="1 8">Belongs to the class-II aminoacyl-tRNA synthetase family.</text>
</comment>
<evidence type="ECO:0000313" key="9">
    <source>
        <dbReference type="EMBL" id="PKZ17652.1"/>
    </source>
</evidence>